<reference evidence="1 2" key="1">
    <citation type="submission" date="2012-08" db="EMBL/GenBank/DDBJ databases">
        <title>Oryza genome evolution.</title>
        <authorList>
            <person name="Wing R.A."/>
        </authorList>
    </citation>
    <scope>NUCLEOTIDE SEQUENCE</scope>
</reference>
<accession>A0A0D9XF01</accession>
<organism evidence="1 2">
    <name type="scientific">Leersia perrieri</name>
    <dbReference type="NCBI Taxonomy" id="77586"/>
    <lineage>
        <taxon>Eukaryota</taxon>
        <taxon>Viridiplantae</taxon>
        <taxon>Streptophyta</taxon>
        <taxon>Embryophyta</taxon>
        <taxon>Tracheophyta</taxon>
        <taxon>Spermatophyta</taxon>
        <taxon>Magnoliopsida</taxon>
        <taxon>Liliopsida</taxon>
        <taxon>Poales</taxon>
        <taxon>Poaceae</taxon>
        <taxon>BOP clade</taxon>
        <taxon>Oryzoideae</taxon>
        <taxon>Oryzeae</taxon>
        <taxon>Oryzinae</taxon>
        <taxon>Leersia</taxon>
    </lineage>
</organism>
<reference evidence="2" key="2">
    <citation type="submission" date="2013-12" db="EMBL/GenBank/DDBJ databases">
        <authorList>
            <person name="Yu Y."/>
            <person name="Lee S."/>
            <person name="de Baynast K."/>
            <person name="Wissotski M."/>
            <person name="Liu L."/>
            <person name="Talag J."/>
            <person name="Goicoechea J."/>
            <person name="Angelova A."/>
            <person name="Jetty R."/>
            <person name="Kudrna D."/>
            <person name="Golser W."/>
            <person name="Rivera L."/>
            <person name="Zhang J."/>
            <person name="Wing R."/>
        </authorList>
    </citation>
    <scope>NUCLEOTIDE SEQUENCE</scope>
</reference>
<keyword evidence="2" id="KW-1185">Reference proteome</keyword>
<name>A0A0D9XF01_9ORYZ</name>
<evidence type="ECO:0000313" key="1">
    <source>
        <dbReference type="EnsemblPlants" id="LPERR09G10610.1"/>
    </source>
</evidence>
<reference evidence="1" key="3">
    <citation type="submission" date="2015-04" db="UniProtKB">
        <authorList>
            <consortium name="EnsemblPlants"/>
        </authorList>
    </citation>
    <scope>IDENTIFICATION</scope>
</reference>
<evidence type="ECO:0000313" key="2">
    <source>
        <dbReference type="Proteomes" id="UP000032180"/>
    </source>
</evidence>
<dbReference type="HOGENOM" id="CLU_2945035_0_0_1"/>
<protein>
    <submittedName>
        <fullName evidence="1">Uncharacterized protein</fullName>
    </submittedName>
</protein>
<dbReference type="AlphaFoldDB" id="A0A0D9XF01"/>
<dbReference type="Proteomes" id="UP000032180">
    <property type="component" value="Chromosome 9"/>
</dbReference>
<dbReference type="Gramene" id="LPERR09G10610.1">
    <property type="protein sequence ID" value="LPERR09G10610.1"/>
    <property type="gene ID" value="LPERR09G10610"/>
</dbReference>
<sequence length="60" mass="6692">MHRRLNPHPGISAGNEDYADLWYSERAIVDLRPVSPLLLSSHSYPALFVEMPTQGQQAGT</sequence>
<dbReference type="EnsemblPlants" id="LPERR09G10610.1">
    <property type="protein sequence ID" value="LPERR09G10610.1"/>
    <property type="gene ID" value="LPERR09G10610"/>
</dbReference>
<proteinExistence type="predicted"/>